<evidence type="ECO:0000313" key="4">
    <source>
        <dbReference type="Proteomes" id="UP000825729"/>
    </source>
</evidence>
<gene>
    <name evidence="3" type="ORF">H6P81_010370</name>
</gene>
<dbReference type="PANTHER" id="PTHR46344:SF4">
    <property type="entry name" value="OS07G0153400 PROTEIN"/>
    <property type="match status" value="1"/>
</dbReference>
<name>A0AAV7ENJ9_ARIFI</name>
<proteinExistence type="predicted"/>
<dbReference type="Proteomes" id="UP000825729">
    <property type="component" value="Unassembled WGS sequence"/>
</dbReference>
<dbReference type="AlphaFoldDB" id="A0AAV7ENJ9"/>
<accession>A0AAV7ENJ9</accession>
<comment type="caution">
    <text evidence="3">The sequence shown here is derived from an EMBL/GenBank/DDBJ whole genome shotgun (WGS) entry which is preliminary data.</text>
</comment>
<evidence type="ECO:0000256" key="2">
    <source>
        <dbReference type="ARBA" id="ARBA00022737"/>
    </source>
</evidence>
<reference evidence="3 4" key="1">
    <citation type="submission" date="2021-07" db="EMBL/GenBank/DDBJ databases">
        <title>The Aristolochia fimbriata genome: insights into angiosperm evolution, floral development and chemical biosynthesis.</title>
        <authorList>
            <person name="Jiao Y."/>
        </authorList>
    </citation>
    <scope>NUCLEOTIDE SEQUENCE [LARGE SCALE GENOMIC DNA]</scope>
    <source>
        <strain evidence="3">IBCAS-2021</strain>
        <tissue evidence="3">Leaf</tissue>
    </source>
</reference>
<keyword evidence="2" id="KW-0677">Repeat</keyword>
<dbReference type="EMBL" id="JAINDJ010000004">
    <property type="protein sequence ID" value="KAG9450405.1"/>
    <property type="molecule type" value="Genomic_DNA"/>
</dbReference>
<dbReference type="PANTHER" id="PTHR46344">
    <property type="entry name" value="OS02G0202900 PROTEIN"/>
    <property type="match status" value="1"/>
</dbReference>
<protein>
    <submittedName>
        <fullName evidence="3">Uncharacterized protein</fullName>
    </submittedName>
</protein>
<sequence length="110" mass="12267">MADGLCEGWTGSSVVLYDHLFVIPKHEEMKLKVYYSEADTWDTVEGNPMPEQILKPFSVNACDSNIFVVGKNLHVAVGKVEKQPSASESERKGLHTFSVKWQVVPAPKSF</sequence>
<evidence type="ECO:0000313" key="3">
    <source>
        <dbReference type="EMBL" id="KAG9450405.1"/>
    </source>
</evidence>
<keyword evidence="1" id="KW-0880">Kelch repeat</keyword>
<organism evidence="3 4">
    <name type="scientific">Aristolochia fimbriata</name>
    <name type="common">White veined hardy Dutchman's pipe vine</name>
    <dbReference type="NCBI Taxonomy" id="158543"/>
    <lineage>
        <taxon>Eukaryota</taxon>
        <taxon>Viridiplantae</taxon>
        <taxon>Streptophyta</taxon>
        <taxon>Embryophyta</taxon>
        <taxon>Tracheophyta</taxon>
        <taxon>Spermatophyta</taxon>
        <taxon>Magnoliopsida</taxon>
        <taxon>Magnoliidae</taxon>
        <taxon>Piperales</taxon>
        <taxon>Aristolochiaceae</taxon>
        <taxon>Aristolochia</taxon>
    </lineage>
</organism>
<keyword evidence="4" id="KW-1185">Reference proteome</keyword>
<evidence type="ECO:0000256" key="1">
    <source>
        <dbReference type="ARBA" id="ARBA00022441"/>
    </source>
</evidence>